<gene>
    <name evidence="2" type="ORF">ZHAS_00008197</name>
</gene>
<dbReference type="EMBL" id="ATLV01015792">
    <property type="status" value="NOT_ANNOTATED_CDS"/>
    <property type="molecule type" value="Genomic_DNA"/>
</dbReference>
<dbReference type="Proteomes" id="UP000030765">
    <property type="component" value="Unassembled WGS sequence"/>
</dbReference>
<reference evidence="3" key="2">
    <citation type="submission" date="2020-05" db="UniProtKB">
        <authorList>
            <consortium name="EnsemblMetazoa"/>
        </authorList>
    </citation>
    <scope>IDENTIFICATION</scope>
</reference>
<organism evidence="2">
    <name type="scientific">Anopheles sinensis</name>
    <name type="common">Mosquito</name>
    <dbReference type="NCBI Taxonomy" id="74873"/>
    <lineage>
        <taxon>Eukaryota</taxon>
        <taxon>Metazoa</taxon>
        <taxon>Ecdysozoa</taxon>
        <taxon>Arthropoda</taxon>
        <taxon>Hexapoda</taxon>
        <taxon>Insecta</taxon>
        <taxon>Pterygota</taxon>
        <taxon>Neoptera</taxon>
        <taxon>Endopterygota</taxon>
        <taxon>Diptera</taxon>
        <taxon>Nematocera</taxon>
        <taxon>Culicoidea</taxon>
        <taxon>Culicidae</taxon>
        <taxon>Anophelinae</taxon>
        <taxon>Anopheles</taxon>
    </lineage>
</organism>
<name>A0A084VS24_ANOSI</name>
<evidence type="ECO:0000313" key="3">
    <source>
        <dbReference type="EnsemblMetazoa" id="ASIC008197-PA"/>
    </source>
</evidence>
<dbReference type="AlphaFoldDB" id="A0A084VS24"/>
<proteinExistence type="predicted"/>
<dbReference type="EMBL" id="KE525036">
    <property type="protein sequence ID" value="KFB40768.1"/>
    <property type="molecule type" value="Genomic_DNA"/>
</dbReference>
<dbReference type="EnsemblMetazoa" id="ASIC008197-RA">
    <property type="protein sequence ID" value="ASIC008197-PA"/>
    <property type="gene ID" value="ASIC008197"/>
</dbReference>
<evidence type="ECO:0000313" key="2">
    <source>
        <dbReference type="EMBL" id="KFB40768.1"/>
    </source>
</evidence>
<evidence type="ECO:0000313" key="4">
    <source>
        <dbReference type="Proteomes" id="UP000030765"/>
    </source>
</evidence>
<reference evidence="2 4" key="1">
    <citation type="journal article" date="2014" name="BMC Genomics">
        <title>Genome sequence of Anopheles sinensis provides insight into genetics basis of mosquito competence for malaria parasites.</title>
        <authorList>
            <person name="Zhou D."/>
            <person name="Zhang D."/>
            <person name="Ding G."/>
            <person name="Shi L."/>
            <person name="Hou Q."/>
            <person name="Ye Y."/>
            <person name="Xu Y."/>
            <person name="Zhou H."/>
            <person name="Xiong C."/>
            <person name="Li S."/>
            <person name="Yu J."/>
            <person name="Hong S."/>
            <person name="Yu X."/>
            <person name="Zou P."/>
            <person name="Chen C."/>
            <person name="Chang X."/>
            <person name="Wang W."/>
            <person name="Lv Y."/>
            <person name="Sun Y."/>
            <person name="Ma L."/>
            <person name="Shen B."/>
            <person name="Zhu C."/>
        </authorList>
    </citation>
    <scope>NUCLEOTIDE SEQUENCE [LARGE SCALE GENOMIC DNA]</scope>
</reference>
<feature type="region of interest" description="Disordered" evidence="1">
    <location>
        <begin position="61"/>
        <end position="89"/>
    </location>
</feature>
<accession>A0A084VS24</accession>
<sequence>MQENPSETGQGIFNELKTVADQKLGPSGVVDFQNTPLEVVAWWTYFLELVSSPVVVPRRKRIPPLSEFRPADGGPPSLKNDSRGRAQQQ</sequence>
<dbReference type="VEuPathDB" id="VectorBase:ASIC008197"/>
<evidence type="ECO:0000256" key="1">
    <source>
        <dbReference type="SAM" id="MobiDB-lite"/>
    </source>
</evidence>
<keyword evidence="4" id="KW-1185">Reference proteome</keyword>
<protein>
    <submittedName>
        <fullName evidence="2 3">Uncharacterized protein</fullName>
    </submittedName>
</protein>
<feature type="compositionally biased region" description="Basic and acidic residues" evidence="1">
    <location>
        <begin position="80"/>
        <end position="89"/>
    </location>
</feature>